<dbReference type="InterPro" id="IPR013103">
    <property type="entry name" value="RVT_2"/>
</dbReference>
<comment type="caution">
    <text evidence="5">The sequence shown here is derived from an EMBL/GenBank/DDBJ whole genome shotgun (WGS) entry which is preliminary data.</text>
</comment>
<feature type="compositionally biased region" description="Basic and acidic residues" evidence="2">
    <location>
        <begin position="130"/>
        <end position="139"/>
    </location>
</feature>
<feature type="region of interest" description="Disordered" evidence="2">
    <location>
        <begin position="121"/>
        <end position="165"/>
    </location>
</feature>
<dbReference type="CDD" id="cd09272">
    <property type="entry name" value="RNase_HI_RT_Ty1"/>
    <property type="match status" value="1"/>
</dbReference>
<keyword evidence="1" id="KW-0175">Coiled coil</keyword>
<dbReference type="Gene3D" id="3.30.420.10">
    <property type="entry name" value="Ribonuclease H-like superfamily/Ribonuclease H"/>
    <property type="match status" value="1"/>
</dbReference>
<dbReference type="Gene3D" id="2.40.70.10">
    <property type="entry name" value="Acid Proteases"/>
    <property type="match status" value="1"/>
</dbReference>
<feature type="domain" description="Retroviral polymerase SH3-like" evidence="4">
    <location>
        <begin position="852"/>
        <end position="902"/>
    </location>
</feature>
<feature type="compositionally biased region" description="Acidic residues" evidence="2">
    <location>
        <begin position="1517"/>
        <end position="1527"/>
    </location>
</feature>
<evidence type="ECO:0000256" key="2">
    <source>
        <dbReference type="SAM" id="MobiDB-lite"/>
    </source>
</evidence>
<feature type="coiled-coil region" evidence="1">
    <location>
        <begin position="1467"/>
        <end position="1494"/>
    </location>
</feature>
<dbReference type="EMBL" id="BKCJ010003965">
    <property type="protein sequence ID" value="GEU58226.1"/>
    <property type="molecule type" value="Genomic_DNA"/>
</dbReference>
<feature type="domain" description="Reverse transcriptase Ty1/copia-type" evidence="3">
    <location>
        <begin position="1107"/>
        <end position="1208"/>
    </location>
</feature>
<dbReference type="SUPFAM" id="SSF56672">
    <property type="entry name" value="DNA/RNA polymerases"/>
    <property type="match status" value="1"/>
</dbReference>
<evidence type="ECO:0000259" key="4">
    <source>
        <dbReference type="Pfam" id="PF25597"/>
    </source>
</evidence>
<dbReference type="Pfam" id="PF08284">
    <property type="entry name" value="RVP_2"/>
    <property type="match status" value="1"/>
</dbReference>
<dbReference type="InterPro" id="IPR032567">
    <property type="entry name" value="RTL1-rel"/>
</dbReference>
<evidence type="ECO:0000259" key="3">
    <source>
        <dbReference type="Pfam" id="PF07727"/>
    </source>
</evidence>
<feature type="compositionally biased region" description="Basic and acidic residues" evidence="2">
    <location>
        <begin position="436"/>
        <end position="466"/>
    </location>
</feature>
<dbReference type="CDD" id="cd00303">
    <property type="entry name" value="retropepsin_like"/>
    <property type="match status" value="1"/>
</dbReference>
<dbReference type="GO" id="GO:0003676">
    <property type="term" value="F:nucleic acid binding"/>
    <property type="evidence" value="ECO:0007669"/>
    <property type="project" value="InterPro"/>
</dbReference>
<gene>
    <name evidence="5" type="ORF">Tci_030204</name>
</gene>
<dbReference type="Pfam" id="PF25597">
    <property type="entry name" value="SH3_retrovirus"/>
    <property type="match status" value="1"/>
</dbReference>
<dbReference type="Gene3D" id="3.10.10.10">
    <property type="entry name" value="HIV Type 1 Reverse Transcriptase, subunit A, domain 1"/>
    <property type="match status" value="1"/>
</dbReference>
<protein>
    <submittedName>
        <fullName evidence="5">Uncharacterized protein</fullName>
    </submittedName>
</protein>
<dbReference type="InterPro" id="IPR021109">
    <property type="entry name" value="Peptidase_aspartic_dom_sf"/>
</dbReference>
<dbReference type="InterPro" id="IPR012337">
    <property type="entry name" value="RNaseH-like_sf"/>
</dbReference>
<evidence type="ECO:0000313" key="5">
    <source>
        <dbReference type="EMBL" id="GEU58226.1"/>
    </source>
</evidence>
<name>A0A6L2L953_TANCI</name>
<dbReference type="SUPFAM" id="SSF53098">
    <property type="entry name" value="Ribonuclease H-like"/>
    <property type="match status" value="1"/>
</dbReference>
<dbReference type="InterPro" id="IPR036397">
    <property type="entry name" value="RNaseH_sf"/>
</dbReference>
<proteinExistence type="predicted"/>
<dbReference type="InterPro" id="IPR057670">
    <property type="entry name" value="SH3_retrovirus"/>
</dbReference>
<dbReference type="Pfam" id="PF07727">
    <property type="entry name" value="RVT_2"/>
    <property type="match status" value="1"/>
</dbReference>
<feature type="compositionally biased region" description="Low complexity" evidence="2">
    <location>
        <begin position="184"/>
        <end position="236"/>
    </location>
</feature>
<feature type="compositionally biased region" description="Basic and acidic residues" evidence="2">
    <location>
        <begin position="1528"/>
        <end position="1541"/>
    </location>
</feature>
<feature type="region of interest" description="Disordered" evidence="2">
    <location>
        <begin position="1515"/>
        <end position="1541"/>
    </location>
</feature>
<organism evidence="5">
    <name type="scientific">Tanacetum cinerariifolium</name>
    <name type="common">Dalmatian daisy</name>
    <name type="synonym">Chrysanthemum cinerariifolium</name>
    <dbReference type="NCBI Taxonomy" id="118510"/>
    <lineage>
        <taxon>Eukaryota</taxon>
        <taxon>Viridiplantae</taxon>
        <taxon>Streptophyta</taxon>
        <taxon>Embryophyta</taxon>
        <taxon>Tracheophyta</taxon>
        <taxon>Spermatophyta</taxon>
        <taxon>Magnoliopsida</taxon>
        <taxon>eudicotyledons</taxon>
        <taxon>Gunneridae</taxon>
        <taxon>Pentapetalae</taxon>
        <taxon>asterids</taxon>
        <taxon>campanulids</taxon>
        <taxon>Asterales</taxon>
        <taxon>Asteraceae</taxon>
        <taxon>Asteroideae</taxon>
        <taxon>Anthemideae</taxon>
        <taxon>Anthemidinae</taxon>
        <taxon>Tanacetum</taxon>
    </lineage>
</organism>
<dbReference type="InterPro" id="IPR043502">
    <property type="entry name" value="DNA/RNA_pol_sf"/>
</dbReference>
<feature type="region of interest" description="Disordered" evidence="2">
    <location>
        <begin position="410"/>
        <end position="479"/>
    </location>
</feature>
<accession>A0A6L2L953</accession>
<reference evidence="5" key="1">
    <citation type="journal article" date="2019" name="Sci. Rep.">
        <title>Draft genome of Tanacetum cinerariifolium, the natural source of mosquito coil.</title>
        <authorList>
            <person name="Yamashiro T."/>
            <person name="Shiraishi A."/>
            <person name="Satake H."/>
            <person name="Nakayama K."/>
        </authorList>
    </citation>
    <scope>NUCLEOTIDE SEQUENCE</scope>
</reference>
<feature type="region of interest" description="Disordered" evidence="2">
    <location>
        <begin position="177"/>
        <end position="257"/>
    </location>
</feature>
<dbReference type="PANTHER" id="PTHR15503:SF45">
    <property type="entry name" value="RNA-DIRECTED DNA POLYMERASE HOMOLOG"/>
    <property type="match status" value="1"/>
</dbReference>
<evidence type="ECO:0000256" key="1">
    <source>
        <dbReference type="SAM" id="Coils"/>
    </source>
</evidence>
<sequence length="1835" mass="205694">MRSRDASQKQVLEFNILPDHVRERVIEGPKMIEVTNEKVVVAKEKLKEAHTRQKSYADKHRRSIEFQPVVPEVVAVSIISLTGVLDLVDYSSSSDSDPSADSLHVAPDLALILPFLCSDNSEADGESEPAEQRPERHESLTPSSEFPLAPVVAPPGIRRRPARVGPFPDRRLAWRRVSHRSSDSHSSPDFTSDSSSSGSSLDSPSDISSCPSLDSLLDSSSVHSLGCDASESSPDSSSKRSLDSSLPSVGPSGKRCRSLTTLVPSYMPVSRLIAPSLADLSPRKRFKDSYSSKVSGEEHIEIGTADVEIVADLGISEGVKASTEDGIVMGVKVATSDIREDEEEFEAEASVGDMMEIAIDSLATGGISESTGGDAPNLEVTLYDIAHYMSEEEIHRDRDDTWKILRRNIGLGNDNEEDGNGNSNGNENRGGNGNGDHNEIDRDARPVVREQGHYKSDCPKLKDQNRGNKIGNKSGMGEARGKAYVLGGGDVVRFKGLHGVTTAQDQLKFHSYKDAKLLMEAIEKRALKNQENKCREYGRKTVPVENPTENSLIAQYGIGGYDWSYQAEEEHPANYVLMELTSLESSSSSDFEENVKSRSDNGYHAVPPPYIGNYIPPKSDLMFIDEQVKSESMDVVSNVASSDVKNVESKIESVNVKNKGVYNTEETKHVRKNNFSPPIIEDWNSNDESEVEFEPKVEVKTVRPSIEKINFVKTAREKVEKGNPQQKEYKEKGVIDSDGKGGISSKGKIKMGTLDFDDVYFWIKRIFSVARTPQQNSVAERKNITLIEASRTMLVDSKLPTGIWAEVVNTACYVLNRALVIKPHNKTPYELIRGRHPLIDFMKPFGYPVTILNTRDSLGKFDGKANEGFFVGYSVVSKDMRVFNKRTRIVEKTLNIRFLENAPNVKGNRADWLFDIDSLTISMNYEPVVAGKQTNGIAGTKDNIVADQAKKKKEPEQEYIMIPICTTDPLISQGPKDSAVDAGKKAIEVDESQVLDNGGQDDQVTRSEFEGPSFANTALPSYINATGTPASTNAFEEHPFERFSPFKNAFSLPHIPIVTPINDTGIFGNSYDDEAVEKEVEMNNVVSFYTIPDALLTKFLKIILKIKNKKDKRGIMVKNKARLITQRHTQEECIDYDEVFAPIARIEAIRLFLAYASFKYFVVYQMDVKSAFLYGKIEEEVYVCQPPGFEDLNFLTKCIRGHIDKTLFIKRHKDDILLVQVYVDDTIFRSTKKELRLQVQQKSDGIFISQEKYMVDILKKLDFTTVKTASTPMEPNKALVKDERLKIYLKGQPKLGLWYLKDSPFDLEAYSDSDYAGARFDRKSKTGGCQFLGKRLISWQCKKQTIVANSTIKVEYVATANFCRQFWTSAKVKIVNNDVRLQALVDGKKVIVNEASIRRDLRLDDAEGTACLPNDDIFEGLARMGYEKPSQNLTFYKDFFSPQWKFLIHTILGSRNQEGNRGRQLRVLSLEQTKTNQAAKIEKLKKRVKKLEGKKKKRTHGLKRLYKVGLSARVESSEDEEGQDLEQESTKKQKLVEQEQAKVADDDTAKLKRCLEIVPEDDDDDVAIEATPLSSKSPTINFNREDLEVLRSIVKERFKKTKPVDDMDNLLFQTLKTMFEHHVKDIIWKYQQGAAKVNNWKLFDSCGVYCVTAKNMVYYVLVEKITLLDIIPDTLDVSYVVELADERTSETNIILRSCTLGLLGHPFNFDLMPVELGSSDVIIGMDWLANHHAVIVCDEKIVRIPYGDEVLIVKGDRNGKGKKSKLSIILCTKTQKYIKKVEFQIDLVPDAAPVARAPYRLAPSELQELSTKLQELSDKGFIAPSSSPWGVIRSK</sequence>
<dbReference type="PANTHER" id="PTHR15503">
    <property type="entry name" value="LDOC1 RELATED"/>
    <property type="match status" value="1"/>
</dbReference>